<feature type="compositionally biased region" description="Basic and acidic residues" evidence="1">
    <location>
        <begin position="385"/>
        <end position="398"/>
    </location>
</feature>
<dbReference type="PANTHER" id="PTHR23254">
    <property type="entry name" value="EIF4G DOMAIN PROTEIN"/>
    <property type="match status" value="1"/>
</dbReference>
<feature type="compositionally biased region" description="Low complexity" evidence="1">
    <location>
        <begin position="358"/>
        <end position="375"/>
    </location>
</feature>
<dbReference type="Proteomes" id="UP000617340">
    <property type="component" value="Unassembled WGS sequence"/>
</dbReference>
<evidence type="ECO:0000313" key="2">
    <source>
        <dbReference type="EMBL" id="KAF7415278.1"/>
    </source>
</evidence>
<dbReference type="GO" id="GO:0005829">
    <property type="term" value="C:cytosol"/>
    <property type="evidence" value="ECO:0007669"/>
    <property type="project" value="TreeGrafter"/>
</dbReference>
<feature type="region of interest" description="Disordered" evidence="1">
    <location>
        <begin position="292"/>
        <end position="398"/>
    </location>
</feature>
<keyword evidence="3" id="KW-1185">Reference proteome</keyword>
<dbReference type="GO" id="GO:0008494">
    <property type="term" value="F:translation activator activity"/>
    <property type="evidence" value="ECO:0007669"/>
    <property type="project" value="TreeGrafter"/>
</dbReference>
<feature type="compositionally biased region" description="Polar residues" evidence="1">
    <location>
        <begin position="304"/>
        <end position="320"/>
    </location>
</feature>
<dbReference type="InterPro" id="IPR051367">
    <property type="entry name" value="mRNA_TranslReg/HistoneTransl"/>
</dbReference>
<accession>A0A834NPQ9</accession>
<protein>
    <recommendedName>
        <fullName evidence="4">MIF4G domain-containing protein</fullName>
    </recommendedName>
</protein>
<organism evidence="2 3">
    <name type="scientific">Vespula germanica</name>
    <name type="common">German yellow jacket</name>
    <name type="synonym">Paravespula germanica</name>
    <dbReference type="NCBI Taxonomy" id="30212"/>
    <lineage>
        <taxon>Eukaryota</taxon>
        <taxon>Metazoa</taxon>
        <taxon>Ecdysozoa</taxon>
        <taxon>Arthropoda</taxon>
        <taxon>Hexapoda</taxon>
        <taxon>Insecta</taxon>
        <taxon>Pterygota</taxon>
        <taxon>Neoptera</taxon>
        <taxon>Endopterygota</taxon>
        <taxon>Hymenoptera</taxon>
        <taxon>Apocrita</taxon>
        <taxon>Aculeata</taxon>
        <taxon>Vespoidea</taxon>
        <taxon>Vespidae</taxon>
        <taxon>Vespinae</taxon>
        <taxon>Vespula</taxon>
    </lineage>
</organism>
<evidence type="ECO:0000313" key="3">
    <source>
        <dbReference type="Proteomes" id="UP000617340"/>
    </source>
</evidence>
<dbReference type="AlphaFoldDB" id="A0A834NPQ9"/>
<gene>
    <name evidence="2" type="ORF">HZH68_003767</name>
</gene>
<evidence type="ECO:0000256" key="1">
    <source>
        <dbReference type="SAM" id="MobiDB-lite"/>
    </source>
</evidence>
<dbReference type="Gene3D" id="1.25.40.180">
    <property type="match status" value="1"/>
</dbReference>
<reference evidence="2" key="1">
    <citation type="journal article" date="2020" name="G3 (Bethesda)">
        <title>High-Quality Assemblies for Three Invasive Social Wasps from the &lt;i&gt;Vespula&lt;/i&gt; Genus.</title>
        <authorList>
            <person name="Harrop T.W.R."/>
            <person name="Guhlin J."/>
            <person name="McLaughlin G.M."/>
            <person name="Permina E."/>
            <person name="Stockwell P."/>
            <person name="Gilligan J."/>
            <person name="Le Lec M.F."/>
            <person name="Gruber M.A.M."/>
            <person name="Quinn O."/>
            <person name="Lovegrove M."/>
            <person name="Duncan E.J."/>
            <person name="Remnant E.J."/>
            <person name="Van Eeckhoven J."/>
            <person name="Graham B."/>
            <person name="Knapp R.A."/>
            <person name="Langford K.W."/>
            <person name="Kronenberg Z."/>
            <person name="Press M.O."/>
            <person name="Eacker S.M."/>
            <person name="Wilson-Rankin E.E."/>
            <person name="Purcell J."/>
            <person name="Lester P.J."/>
            <person name="Dearden P.K."/>
        </authorList>
    </citation>
    <scope>NUCLEOTIDE SEQUENCE</scope>
    <source>
        <strain evidence="2">Linc-1</strain>
    </source>
</reference>
<dbReference type="EMBL" id="JACSDZ010000002">
    <property type="protein sequence ID" value="KAF7415278.1"/>
    <property type="molecule type" value="Genomic_DNA"/>
</dbReference>
<feature type="compositionally biased region" description="Basic and acidic residues" evidence="1">
    <location>
        <begin position="292"/>
        <end position="303"/>
    </location>
</feature>
<dbReference type="InterPro" id="IPR016024">
    <property type="entry name" value="ARM-type_fold"/>
</dbReference>
<dbReference type="SUPFAM" id="SSF48371">
    <property type="entry name" value="ARM repeat"/>
    <property type="match status" value="1"/>
</dbReference>
<dbReference type="GO" id="GO:0006446">
    <property type="term" value="P:regulation of translational initiation"/>
    <property type="evidence" value="ECO:0007669"/>
    <property type="project" value="TreeGrafter"/>
</dbReference>
<feature type="compositionally biased region" description="Low complexity" evidence="1">
    <location>
        <begin position="337"/>
        <end position="348"/>
    </location>
</feature>
<proteinExistence type="predicted"/>
<name>A0A834NPQ9_VESGE</name>
<comment type="caution">
    <text evidence="2">The sequence shown here is derived from an EMBL/GenBank/DDBJ whole genome shotgun (WGS) entry which is preliminary data.</text>
</comment>
<feature type="compositionally biased region" description="Basic and acidic residues" evidence="1">
    <location>
        <begin position="321"/>
        <end position="332"/>
    </location>
</feature>
<sequence>MALPSSSTNPNMISWSGGRSRGRVKVVEVPLRRPGGNASNKYNQFVCNDIIQGINNLAINELIPKEQINEIVHLVRTTKDEETLKSIFDTLYKRALEDKIFGIKLASLFSEVTFFTIEVNENQTMRYLLLSTLQNDYKRRKEIRKESATSFRNIISLLGEVYYQMTLITGKPLRILELPLLDYWSMLLETATEEDIELVATQVIINGKGMHERPELDQFMLNVRETLTNNSLSNAAKRMLLLIIDLANQQFNSLPVNLYDYYTSHLGTTILIYLQRHNRDLTNVENNEDLKSVKNLKENKNDTNQESEASSTSMLQSKQEATVKDENCEQRDYAAMNTNKKNFTTENTVPRAIRGPGANNTKNNFKNNSKPFANPVSPKPSSRNKGWEHDDRFEDAYD</sequence>
<evidence type="ECO:0008006" key="4">
    <source>
        <dbReference type="Google" id="ProtNLM"/>
    </source>
</evidence>
<dbReference type="PANTHER" id="PTHR23254:SF18">
    <property type="entry name" value="RE28271P"/>
    <property type="match status" value="1"/>
</dbReference>